<reference evidence="2" key="2">
    <citation type="submission" date="2023-02" db="EMBL/GenBank/DDBJ databases">
        <authorList>
            <consortium name="DOE Joint Genome Institute"/>
            <person name="Mondo S.J."/>
            <person name="Chang Y."/>
            <person name="Wang Y."/>
            <person name="Ahrendt S."/>
            <person name="Andreopoulos W."/>
            <person name="Barry K."/>
            <person name="Beard J."/>
            <person name="Benny G.L."/>
            <person name="Blankenship S."/>
            <person name="Bonito G."/>
            <person name="Cuomo C."/>
            <person name="Desiro A."/>
            <person name="Gervers K.A."/>
            <person name="Hundley H."/>
            <person name="Kuo A."/>
            <person name="LaButti K."/>
            <person name="Lang B.F."/>
            <person name="Lipzen A."/>
            <person name="O'Donnell K."/>
            <person name="Pangilinan J."/>
            <person name="Reynolds N."/>
            <person name="Sandor L."/>
            <person name="Smith M.W."/>
            <person name="Tsang A."/>
            <person name="Grigoriev I.V."/>
            <person name="Stajich J.E."/>
            <person name="Spatafora J.W."/>
        </authorList>
    </citation>
    <scope>NUCLEOTIDE SEQUENCE</scope>
    <source>
        <strain evidence="2">RSA 2281</strain>
    </source>
</reference>
<protein>
    <submittedName>
        <fullName evidence="2">Uncharacterized protein</fullName>
    </submittedName>
</protein>
<evidence type="ECO:0000313" key="3">
    <source>
        <dbReference type="Proteomes" id="UP001209540"/>
    </source>
</evidence>
<dbReference type="AlphaFoldDB" id="A0AAD5K4X0"/>
<name>A0AAD5K4X0_9FUNG</name>
<evidence type="ECO:0000256" key="1">
    <source>
        <dbReference type="SAM" id="MobiDB-lite"/>
    </source>
</evidence>
<dbReference type="Proteomes" id="UP001209540">
    <property type="component" value="Unassembled WGS sequence"/>
</dbReference>
<reference evidence="2" key="1">
    <citation type="journal article" date="2022" name="IScience">
        <title>Evolution of zygomycete secretomes and the origins of terrestrial fungal ecologies.</title>
        <authorList>
            <person name="Chang Y."/>
            <person name="Wang Y."/>
            <person name="Mondo S."/>
            <person name="Ahrendt S."/>
            <person name="Andreopoulos W."/>
            <person name="Barry K."/>
            <person name="Beard J."/>
            <person name="Benny G.L."/>
            <person name="Blankenship S."/>
            <person name="Bonito G."/>
            <person name="Cuomo C."/>
            <person name="Desiro A."/>
            <person name="Gervers K.A."/>
            <person name="Hundley H."/>
            <person name="Kuo A."/>
            <person name="LaButti K."/>
            <person name="Lang B.F."/>
            <person name="Lipzen A."/>
            <person name="O'Donnell K."/>
            <person name="Pangilinan J."/>
            <person name="Reynolds N."/>
            <person name="Sandor L."/>
            <person name="Smith M.E."/>
            <person name="Tsang A."/>
            <person name="Grigoriev I.V."/>
            <person name="Stajich J.E."/>
            <person name="Spatafora J.W."/>
        </authorList>
    </citation>
    <scope>NUCLEOTIDE SEQUENCE</scope>
    <source>
        <strain evidence="2">RSA 2281</strain>
    </source>
</reference>
<proteinExistence type="predicted"/>
<sequence length="76" mass="9130">MPYNPNHLHNGDNEFITEFSPPTNSVKMTNDRIEIASKRSLHQTENPRLGKQFLCDNKLYERKKDDTKYRRIKRRP</sequence>
<gene>
    <name evidence="2" type="ORF">BDA99DRAFT_503806</name>
</gene>
<accession>A0AAD5K4X0</accession>
<evidence type="ECO:0000313" key="2">
    <source>
        <dbReference type="EMBL" id="KAI9269200.1"/>
    </source>
</evidence>
<feature type="region of interest" description="Disordered" evidence="1">
    <location>
        <begin position="1"/>
        <end position="25"/>
    </location>
</feature>
<keyword evidence="3" id="KW-1185">Reference proteome</keyword>
<organism evidence="2 3">
    <name type="scientific">Phascolomyces articulosus</name>
    <dbReference type="NCBI Taxonomy" id="60185"/>
    <lineage>
        <taxon>Eukaryota</taxon>
        <taxon>Fungi</taxon>
        <taxon>Fungi incertae sedis</taxon>
        <taxon>Mucoromycota</taxon>
        <taxon>Mucoromycotina</taxon>
        <taxon>Mucoromycetes</taxon>
        <taxon>Mucorales</taxon>
        <taxon>Lichtheimiaceae</taxon>
        <taxon>Phascolomyces</taxon>
    </lineage>
</organism>
<comment type="caution">
    <text evidence="2">The sequence shown here is derived from an EMBL/GenBank/DDBJ whole genome shotgun (WGS) entry which is preliminary data.</text>
</comment>
<dbReference type="EMBL" id="JAIXMP010000008">
    <property type="protein sequence ID" value="KAI9269200.1"/>
    <property type="molecule type" value="Genomic_DNA"/>
</dbReference>